<dbReference type="AlphaFoldDB" id="A0AAV2A479"/>
<organism evidence="1 2">
    <name type="scientific">Larinioides sclopetarius</name>
    <dbReference type="NCBI Taxonomy" id="280406"/>
    <lineage>
        <taxon>Eukaryota</taxon>
        <taxon>Metazoa</taxon>
        <taxon>Ecdysozoa</taxon>
        <taxon>Arthropoda</taxon>
        <taxon>Chelicerata</taxon>
        <taxon>Arachnida</taxon>
        <taxon>Araneae</taxon>
        <taxon>Araneomorphae</taxon>
        <taxon>Entelegynae</taxon>
        <taxon>Araneoidea</taxon>
        <taxon>Araneidae</taxon>
        <taxon>Larinioides</taxon>
    </lineage>
</organism>
<keyword evidence="2" id="KW-1185">Reference proteome</keyword>
<reference evidence="1 2" key="1">
    <citation type="submission" date="2024-04" db="EMBL/GenBank/DDBJ databases">
        <authorList>
            <person name="Rising A."/>
            <person name="Reimegard J."/>
            <person name="Sonavane S."/>
            <person name="Akerstrom W."/>
            <person name="Nylinder S."/>
            <person name="Hedman E."/>
            <person name="Kallberg Y."/>
        </authorList>
    </citation>
    <scope>NUCLEOTIDE SEQUENCE [LARGE SCALE GENOMIC DNA]</scope>
</reference>
<accession>A0AAV2A479</accession>
<evidence type="ECO:0000313" key="1">
    <source>
        <dbReference type="EMBL" id="CAL1278159.1"/>
    </source>
</evidence>
<sequence length="43" mass="5257">MVPMKVTLSIHGDKNHSFYFKDPSSNRCLVQYLWTYSFFQYNY</sequence>
<proteinExistence type="predicted"/>
<comment type="caution">
    <text evidence="1">The sequence shown here is derived from an EMBL/GenBank/DDBJ whole genome shotgun (WGS) entry which is preliminary data.</text>
</comment>
<dbReference type="Proteomes" id="UP001497382">
    <property type="component" value="Unassembled WGS sequence"/>
</dbReference>
<name>A0AAV2A479_9ARAC</name>
<evidence type="ECO:0000313" key="2">
    <source>
        <dbReference type="Proteomes" id="UP001497382"/>
    </source>
</evidence>
<dbReference type="EMBL" id="CAXIEN010000109">
    <property type="protein sequence ID" value="CAL1278159.1"/>
    <property type="molecule type" value="Genomic_DNA"/>
</dbReference>
<gene>
    <name evidence="1" type="ORF">LARSCL_LOCUS9623</name>
</gene>
<protein>
    <submittedName>
        <fullName evidence="1">Uncharacterized protein</fullName>
    </submittedName>
</protein>